<dbReference type="Proteomes" id="UP000177932">
    <property type="component" value="Unassembled WGS sequence"/>
</dbReference>
<dbReference type="InterPro" id="IPR003004">
    <property type="entry name" value="GspF/PilC"/>
</dbReference>
<keyword evidence="5 8" id="KW-0812">Transmembrane</keyword>
<evidence type="ECO:0000256" key="4">
    <source>
        <dbReference type="ARBA" id="ARBA00022519"/>
    </source>
</evidence>
<dbReference type="STRING" id="1802158.A2827_03385"/>
<protein>
    <recommendedName>
        <fullName evidence="9">Type II secretion system protein GspF domain-containing protein</fullName>
    </recommendedName>
</protein>
<dbReference type="EMBL" id="MHOD01000002">
    <property type="protein sequence ID" value="OGZ58669.1"/>
    <property type="molecule type" value="Genomic_DNA"/>
</dbReference>
<evidence type="ECO:0000313" key="10">
    <source>
        <dbReference type="EMBL" id="OGZ58669.1"/>
    </source>
</evidence>
<evidence type="ECO:0000256" key="3">
    <source>
        <dbReference type="ARBA" id="ARBA00022475"/>
    </source>
</evidence>
<name>A0A1G2H8J7_9BACT</name>
<accession>A0A1G2H8J7</accession>
<evidence type="ECO:0000313" key="11">
    <source>
        <dbReference type="Proteomes" id="UP000177932"/>
    </source>
</evidence>
<dbReference type="GO" id="GO:0005886">
    <property type="term" value="C:plasma membrane"/>
    <property type="evidence" value="ECO:0007669"/>
    <property type="project" value="UniProtKB-SubCell"/>
</dbReference>
<comment type="caution">
    <text evidence="10">The sequence shown here is derived from an EMBL/GenBank/DDBJ whole genome shotgun (WGS) entry which is preliminary data.</text>
</comment>
<comment type="subcellular location">
    <subcellularLocation>
        <location evidence="1">Cell inner membrane</location>
        <topology evidence="1">Multi-pass membrane protein</topology>
    </subcellularLocation>
</comment>
<dbReference type="FunFam" id="1.20.81.30:FF:000001">
    <property type="entry name" value="Type II secretion system protein F"/>
    <property type="match status" value="1"/>
</dbReference>
<organism evidence="10 11">
    <name type="scientific">Candidatus Spechtbacteria bacterium RIFCSPHIGHO2_01_FULL_43_30</name>
    <dbReference type="NCBI Taxonomy" id="1802158"/>
    <lineage>
        <taxon>Bacteria</taxon>
        <taxon>Candidatus Spechtiibacteriota</taxon>
    </lineage>
</organism>
<evidence type="ECO:0000256" key="5">
    <source>
        <dbReference type="ARBA" id="ARBA00022692"/>
    </source>
</evidence>
<dbReference type="PANTHER" id="PTHR30012:SF0">
    <property type="entry name" value="TYPE II SECRETION SYSTEM PROTEIN F-RELATED"/>
    <property type="match status" value="1"/>
</dbReference>
<dbReference type="Pfam" id="PF00482">
    <property type="entry name" value="T2SSF"/>
    <property type="match status" value="2"/>
</dbReference>
<dbReference type="Gene3D" id="1.20.81.30">
    <property type="entry name" value="Type II secretion system (T2SS), domain F"/>
    <property type="match status" value="2"/>
</dbReference>
<feature type="transmembrane region" description="Helical" evidence="8">
    <location>
        <begin position="169"/>
        <end position="191"/>
    </location>
</feature>
<dbReference type="PANTHER" id="PTHR30012">
    <property type="entry name" value="GENERAL SECRETION PATHWAY PROTEIN"/>
    <property type="match status" value="1"/>
</dbReference>
<gene>
    <name evidence="10" type="ORF">A2827_03385</name>
</gene>
<keyword evidence="7 8" id="KW-0472">Membrane</keyword>
<evidence type="ECO:0000256" key="2">
    <source>
        <dbReference type="ARBA" id="ARBA00005745"/>
    </source>
</evidence>
<proteinExistence type="inferred from homology"/>
<dbReference type="InterPro" id="IPR018076">
    <property type="entry name" value="T2SS_GspF_dom"/>
</dbReference>
<evidence type="ECO:0000256" key="7">
    <source>
        <dbReference type="ARBA" id="ARBA00023136"/>
    </source>
</evidence>
<dbReference type="AlphaFoldDB" id="A0A1G2H8J7"/>
<keyword evidence="3" id="KW-1003">Cell membrane</keyword>
<keyword evidence="4" id="KW-0997">Cell inner membrane</keyword>
<feature type="transmembrane region" description="Helical" evidence="8">
    <location>
        <begin position="375"/>
        <end position="396"/>
    </location>
</feature>
<reference evidence="10 11" key="1">
    <citation type="journal article" date="2016" name="Nat. Commun.">
        <title>Thousands of microbial genomes shed light on interconnected biogeochemical processes in an aquifer system.</title>
        <authorList>
            <person name="Anantharaman K."/>
            <person name="Brown C.T."/>
            <person name="Hug L.A."/>
            <person name="Sharon I."/>
            <person name="Castelle C.J."/>
            <person name="Probst A.J."/>
            <person name="Thomas B.C."/>
            <person name="Singh A."/>
            <person name="Wilkins M.J."/>
            <person name="Karaoz U."/>
            <person name="Brodie E.L."/>
            <person name="Williams K.H."/>
            <person name="Hubbard S.S."/>
            <person name="Banfield J.F."/>
        </authorList>
    </citation>
    <scope>NUCLEOTIDE SEQUENCE [LARGE SCALE GENOMIC DNA]</scope>
</reference>
<feature type="transmembrane region" description="Helical" evidence="8">
    <location>
        <begin position="223"/>
        <end position="240"/>
    </location>
</feature>
<evidence type="ECO:0000256" key="6">
    <source>
        <dbReference type="ARBA" id="ARBA00022989"/>
    </source>
</evidence>
<comment type="similarity">
    <text evidence="2">Belongs to the GSP F family.</text>
</comment>
<dbReference type="InterPro" id="IPR042094">
    <property type="entry name" value="T2SS_GspF_sf"/>
</dbReference>
<keyword evidence="6 8" id="KW-1133">Transmembrane helix</keyword>
<evidence type="ECO:0000256" key="8">
    <source>
        <dbReference type="SAM" id="Phobius"/>
    </source>
</evidence>
<feature type="domain" description="Type II secretion system protein GspF" evidence="9">
    <location>
        <begin position="69"/>
        <end position="192"/>
    </location>
</feature>
<evidence type="ECO:0000259" key="9">
    <source>
        <dbReference type="Pfam" id="PF00482"/>
    </source>
</evidence>
<sequence>MSVFNYQARTKEGEIQEGRVEATSKESAAEILQRHGLIVTLIERSQDVPIYSRNIKIFQGVKKKEIVIFCRQLTTLFASEIPLVMALRTIARQTRNPVFREKVSEIAADVEGGLPFSDALSKHKKIFSEFYVQMVKAGEVSGKLDEILVYLADNIEREYQVASKIKGAMIYPAFITFAFGTVVLMIMIFVIPQLQDIFEESGQDLPFLTRVIVGASDFLRTRWYVLIVLLPVIGFFVWKYRQTEAGRQILDRIKLKIPVFGGILKKVYLFRFSESLGTLIKGGIPIIKSLTIAGDVTGNEVFRRIVHGARDSIKRGASLGEGLVIYDEIPPLVSQMVAVGEQAGKLDMVLDTISDFYEKEVNVAIDSLTSLIEPLMLVIMGLGVGLLVAGVMLPIYNMAGTF</sequence>
<feature type="domain" description="Type II secretion system protein GspF" evidence="9">
    <location>
        <begin position="272"/>
        <end position="394"/>
    </location>
</feature>
<evidence type="ECO:0000256" key="1">
    <source>
        <dbReference type="ARBA" id="ARBA00004429"/>
    </source>
</evidence>
<dbReference type="PRINTS" id="PR00812">
    <property type="entry name" value="BCTERIALGSPF"/>
</dbReference>